<dbReference type="Proteomes" id="UP001175353">
    <property type="component" value="Unassembled WGS sequence"/>
</dbReference>
<protein>
    <submittedName>
        <fullName evidence="1">Uncharacterized protein</fullName>
    </submittedName>
</protein>
<gene>
    <name evidence="1" type="ORF">LTR91_025708</name>
</gene>
<evidence type="ECO:0000313" key="2">
    <source>
        <dbReference type="Proteomes" id="UP001175353"/>
    </source>
</evidence>
<organism evidence="1 2">
    <name type="scientific">Friedmanniomyces endolithicus</name>
    <dbReference type="NCBI Taxonomy" id="329885"/>
    <lineage>
        <taxon>Eukaryota</taxon>
        <taxon>Fungi</taxon>
        <taxon>Dikarya</taxon>
        <taxon>Ascomycota</taxon>
        <taxon>Pezizomycotina</taxon>
        <taxon>Dothideomycetes</taxon>
        <taxon>Dothideomycetidae</taxon>
        <taxon>Mycosphaerellales</taxon>
        <taxon>Teratosphaeriaceae</taxon>
        <taxon>Friedmanniomyces</taxon>
    </lineage>
</organism>
<evidence type="ECO:0000313" key="1">
    <source>
        <dbReference type="EMBL" id="KAK0950385.1"/>
    </source>
</evidence>
<accession>A0AAN6H1S0</accession>
<keyword evidence="2" id="KW-1185">Reference proteome</keyword>
<reference evidence="1" key="1">
    <citation type="submission" date="2023-06" db="EMBL/GenBank/DDBJ databases">
        <title>Black Yeasts Isolated from many extreme environments.</title>
        <authorList>
            <person name="Coleine C."/>
            <person name="Stajich J.E."/>
            <person name="Selbmann L."/>
        </authorList>
    </citation>
    <scope>NUCLEOTIDE SEQUENCE</scope>
    <source>
        <strain evidence="1">CCFEE 5200</strain>
    </source>
</reference>
<sequence>MSQPKSAKRLVHPKFHEQRLYRRLRNGLYFSVSGHSHVLTITSARGKVSIDNVFSFDQGTYSPYNGGRGPPYDWICKDTVQYLYTDYCDIAGVRRNASDWSMNNAKIDYCLAQTRPSDCKLQFTLYILITVILMNACNSVRVFLTLYWQKDETLVRIGDALSSFLDRPVALTKGRCLMAKVDVSKGPLRWRASGVENTPNTNFLLVTYYAPLRRRWFAGATVLRWCITMGSCAEH</sequence>
<proteinExistence type="predicted"/>
<name>A0AAN6H1S0_9PEZI</name>
<dbReference type="EMBL" id="JAUJLE010000847">
    <property type="protein sequence ID" value="KAK0950385.1"/>
    <property type="molecule type" value="Genomic_DNA"/>
</dbReference>
<dbReference type="PANTHER" id="PTHR35395">
    <property type="entry name" value="DUF6536 DOMAIN-CONTAINING PROTEIN"/>
    <property type="match status" value="1"/>
</dbReference>
<dbReference type="AlphaFoldDB" id="A0AAN6H1S0"/>
<comment type="caution">
    <text evidence="1">The sequence shown here is derived from an EMBL/GenBank/DDBJ whole genome shotgun (WGS) entry which is preliminary data.</text>
</comment>
<dbReference type="PANTHER" id="PTHR35395:SF1">
    <property type="entry name" value="DUF6536 DOMAIN-CONTAINING PROTEIN"/>
    <property type="match status" value="1"/>
</dbReference>